<reference evidence="2 3" key="1">
    <citation type="journal article" date="2016" name="Nat. Commun.">
        <title>Thousands of microbial genomes shed light on interconnected biogeochemical processes in an aquifer system.</title>
        <authorList>
            <person name="Anantharaman K."/>
            <person name="Brown C.T."/>
            <person name="Hug L.A."/>
            <person name="Sharon I."/>
            <person name="Castelle C.J."/>
            <person name="Probst A.J."/>
            <person name="Thomas B.C."/>
            <person name="Singh A."/>
            <person name="Wilkins M.J."/>
            <person name="Karaoz U."/>
            <person name="Brodie E.L."/>
            <person name="Williams K.H."/>
            <person name="Hubbard S.S."/>
            <person name="Banfield J.F."/>
        </authorList>
    </citation>
    <scope>NUCLEOTIDE SEQUENCE [LARGE SCALE GENOMIC DNA]</scope>
</reference>
<accession>A0A1F7YM79</accession>
<feature type="transmembrane region" description="Helical" evidence="1">
    <location>
        <begin position="308"/>
        <end position="333"/>
    </location>
</feature>
<dbReference type="Pfam" id="PF11104">
    <property type="entry name" value="PilM_2"/>
    <property type="match status" value="1"/>
</dbReference>
<organism evidence="2 3">
    <name type="scientific">Candidatus Woesebacteria bacterium RIFCSPHIGHO2_01_FULL_41_10</name>
    <dbReference type="NCBI Taxonomy" id="1802500"/>
    <lineage>
        <taxon>Bacteria</taxon>
        <taxon>Candidatus Woeseibacteriota</taxon>
    </lineage>
</organism>
<protein>
    <recommendedName>
        <fullName evidence="4">SHS2 domain-containing protein</fullName>
    </recommendedName>
</protein>
<dbReference type="EMBL" id="MGGM01000032">
    <property type="protein sequence ID" value="OGM28300.1"/>
    <property type="molecule type" value="Genomic_DNA"/>
</dbReference>
<keyword evidence="1" id="KW-0812">Transmembrane</keyword>
<dbReference type="InterPro" id="IPR043129">
    <property type="entry name" value="ATPase_NBD"/>
</dbReference>
<name>A0A1F7YM79_9BACT</name>
<comment type="caution">
    <text evidence="2">The sequence shown here is derived from an EMBL/GenBank/DDBJ whole genome shotgun (WGS) entry which is preliminary data.</text>
</comment>
<evidence type="ECO:0000313" key="3">
    <source>
        <dbReference type="Proteomes" id="UP000177263"/>
    </source>
</evidence>
<dbReference type="AlphaFoldDB" id="A0A1F7YM79"/>
<dbReference type="STRING" id="1802500.A2801_02480"/>
<dbReference type="SUPFAM" id="SSF53067">
    <property type="entry name" value="Actin-like ATPase domain"/>
    <property type="match status" value="1"/>
</dbReference>
<keyword evidence="1" id="KW-1133">Transmembrane helix</keyword>
<evidence type="ECO:0000313" key="2">
    <source>
        <dbReference type="EMBL" id="OGM28300.1"/>
    </source>
</evidence>
<evidence type="ECO:0008006" key="4">
    <source>
        <dbReference type="Google" id="ProtNLM"/>
    </source>
</evidence>
<dbReference type="Gene3D" id="3.30.420.40">
    <property type="match status" value="2"/>
</dbReference>
<dbReference type="Proteomes" id="UP000177263">
    <property type="component" value="Unassembled WGS sequence"/>
</dbReference>
<dbReference type="InterPro" id="IPR005883">
    <property type="entry name" value="PilM"/>
</dbReference>
<sequence length="472" mass="52331">MFQKSFVSIVFYPDKIQVLKLDSKRKRVVKFSQFEVPPGVIMKYRVRDQVALSKIISQVWRKMGLHDKFVGVVVPEFSTYTKTLSLPALATDEIDEAIQWQLQEFLPTAPNNVISDWKIVKRTAESIDVLVVAILRDILFGYVDAVGHAGLYPLVVETPSLSLERITGGDTGGKMILYVSSHETLLILAEGEKIVASSVVNTNKVEDTLNTATRMIEHYRHVKVEHVHIGGVALTQDLIQYLNFNLGIPVQLISYSIAGIANGQAQDYLSAISMQLTDPAEPESERTVNLLPPGWATHYKHKLRDIRYWTLTLLASVVVWAAFLSTVIVFMLIGMQSDQLQREHAASGEEDYGSVIVEVENINKLTSKTLAITSRIVPPQVVINKIAATKPPGVTISLYDLNMESGRVTIAGVAATRGDLIALKNALEQENDFDDIEVPISSLVNEANLDFQINLNYVPVTAVKKVAPKLNI</sequence>
<gene>
    <name evidence="2" type="ORF">A2801_02480</name>
</gene>
<proteinExistence type="predicted"/>
<dbReference type="Gene3D" id="3.30.1490.300">
    <property type="match status" value="1"/>
</dbReference>
<evidence type="ECO:0000256" key="1">
    <source>
        <dbReference type="SAM" id="Phobius"/>
    </source>
</evidence>
<keyword evidence="1" id="KW-0472">Membrane</keyword>